<proteinExistence type="predicted"/>
<dbReference type="EMBL" id="JAFFZN010000007">
    <property type="protein sequence ID" value="MBO8185886.1"/>
    <property type="molecule type" value="Genomic_DNA"/>
</dbReference>
<comment type="caution">
    <text evidence="1">The sequence shown here is derived from an EMBL/GenBank/DDBJ whole genome shotgun (WGS) entry which is preliminary data.</text>
</comment>
<dbReference type="RefSeq" id="WP_209264688.1">
    <property type="nucleotide sequence ID" value="NZ_JAFFZN010000007.1"/>
</dbReference>
<evidence type="ECO:0000313" key="2">
    <source>
        <dbReference type="Proteomes" id="UP001518976"/>
    </source>
</evidence>
<keyword evidence="2" id="KW-1185">Reference proteome</keyword>
<name>A0ABS3WSP3_9ACTN</name>
<evidence type="ECO:0000313" key="1">
    <source>
        <dbReference type="EMBL" id="MBO8185886.1"/>
    </source>
</evidence>
<protein>
    <submittedName>
        <fullName evidence="1">Uncharacterized protein</fullName>
    </submittedName>
</protein>
<accession>A0ABS3WSP3</accession>
<organism evidence="1 2">
    <name type="scientific">Streptomyces spirodelae</name>
    <dbReference type="NCBI Taxonomy" id="2812904"/>
    <lineage>
        <taxon>Bacteria</taxon>
        <taxon>Bacillati</taxon>
        <taxon>Actinomycetota</taxon>
        <taxon>Actinomycetes</taxon>
        <taxon>Kitasatosporales</taxon>
        <taxon>Streptomycetaceae</taxon>
        <taxon>Streptomyces</taxon>
    </lineage>
</organism>
<gene>
    <name evidence="1" type="ORF">JW592_10475</name>
</gene>
<reference evidence="1 2" key="1">
    <citation type="submission" date="2021-02" db="EMBL/GenBank/DDBJ databases">
        <title>Streptomyces spirodelae sp. nov., isolated from duckweed.</title>
        <authorList>
            <person name="Saimee Y."/>
            <person name="Duangmal K."/>
        </authorList>
    </citation>
    <scope>NUCLEOTIDE SEQUENCE [LARGE SCALE GENOMIC DNA]</scope>
    <source>
        <strain evidence="1 2">DW4-2</strain>
    </source>
</reference>
<dbReference type="Proteomes" id="UP001518976">
    <property type="component" value="Unassembled WGS sequence"/>
</dbReference>
<sequence length="77" mass="8601">MRDDDLVRAVAQLRDAEDEGEGDGEPCDLCDQIHHMLALAQHRQETEVEYALAVVMLRHREAKHGGPPELRLIATAS</sequence>